<keyword evidence="5" id="KW-1133">Transmembrane helix</keyword>
<dbReference type="EMBL" id="JAWRVE010000020">
    <property type="protein sequence ID" value="KAL1875246.1"/>
    <property type="molecule type" value="Genomic_DNA"/>
</dbReference>
<dbReference type="Gene3D" id="1.25.40.20">
    <property type="entry name" value="Ankyrin repeat-containing domain"/>
    <property type="match status" value="3"/>
</dbReference>
<accession>A0ABR3XHQ9</accession>
<proteinExistence type="predicted"/>
<feature type="repeat" description="ANK" evidence="3">
    <location>
        <begin position="946"/>
        <end position="978"/>
    </location>
</feature>
<gene>
    <name evidence="6" type="ORF">Daus18300_003317</name>
</gene>
<dbReference type="PANTHER" id="PTHR24198:SF165">
    <property type="entry name" value="ANKYRIN REPEAT-CONTAINING PROTEIN-RELATED"/>
    <property type="match status" value="1"/>
</dbReference>
<evidence type="ECO:0000256" key="5">
    <source>
        <dbReference type="SAM" id="Phobius"/>
    </source>
</evidence>
<feature type="compositionally biased region" description="Basic and acidic residues" evidence="4">
    <location>
        <begin position="1680"/>
        <end position="1690"/>
    </location>
</feature>
<evidence type="ECO:0000256" key="4">
    <source>
        <dbReference type="SAM" id="MobiDB-lite"/>
    </source>
</evidence>
<feature type="repeat" description="ANK" evidence="3">
    <location>
        <begin position="1326"/>
        <end position="1358"/>
    </location>
</feature>
<sequence length="1706" mass="190443">MEQAYPTARIFLYGYNTDPSDSDIFTTRGIFNEATRLLDQLDSYRRDNLPKRSLVFMSHGLGGLLIKAVLILASKLPDKYAYILEETTCLVFMGYSIGHSPSSVPILQEQILALLLHDFDEYKYKPGRLMPCAHSLTKAVQEVHDNFVHTKMFIRAQILNIAPREFDNYIADQLLQRSDFVKKTACEPGISWKYDVKFPDMTHLQLAKDHENWLYGDLDETKRKVLNDFISQAPPFYPSRARTGPDSFDVLDELSTLRGGRVLHVRCTSDTRAVADFAWEYLNSRPAEPSVLRFDFNPLDVRLASLGAMVRAFLSQLAAQGLVSRKWGVERMLFHTTSTRAWMAQSLMTSLTRFISIHQAELVFVISGLEDCKGPVKDFVDMVLRNQCLSDEWFRIVILTKAGNDSRITDMLSDLPRDSVRELTVDPELFFAPEDEQTRFDYSILVQKQFPLMRDEESSALAQALATLTREYNHSLSHLILSWIESTKIPVIEVKKTLELIQSGEPTAERVIRALLLSVPQEKHRWAKQLLRWVVFSMRPLRVEELCIVSQLVSPQNGGTTAADILTWLGGVLRFEYDEVHFAHTQIRSWLVREAKDITAPTGDEMWCHFDPDNTSQDHLDILMLCLTYLQPPEGHSTGGNWPAKHVFPYAWQYWTTHYHLAKASTEFPSTQETALTILRDDATFRRWINVYRDLADPFTLFDSQDLSPISIAAHFGLDDLLGVLTSEAKSDWAVLPPLIEATRGGQLSTVRILKQALRGPLSILDDKLGELVEVAASCGHLEVLQEILTLIPKTKETSDSQDTKPAWLSSVLFQACWMDNKCLAEAVLDLGADMNATMPSSHPTDGDTSTNILSIAIMADAIEVVNLLLDRGYDLKNDATIMPTFVDWSTPEMAELIFKNGWDFKSHPSDERTLLQRACNTGKPVIVDGLLRYEPDLTVHINPEVAGEPLLLAVKAQQIKCVRRLLDHGVDINVADNRGNALYHAVDEGNVGLCRMLLEHEKDKIDVNYCAPDSKPPLVHAIIHLTDSDDKLVEIVKLLLDKGADVRKTEDGDGDRAWKRTPLLAASAQDVNGIEEVIRMLLDHGSEIDAKDSDGWTSLYTAACHNTADVGELLIEAKADLYATTKDDNQSPIHGAYAKPDFINLLLRNGVDPMQDSKAEATPLQMCAREGLTNSMEVILGFSKEIKDAALTDALMDAFDNYHEESVRLLLDHGASVNRVQEDTNMPLISRALQGNLLSMLRLLLEYRPLLDVVDNDENSALHCINGFTSVQSVKALVNATAKLDVLNKRKQSPLAVAVDSQNWDVVTYLLSKPAVLPTINIPGYLGTPLHRACRLGTLDIVEYLIKRGADPDISCEGLGTPLSQACIRIGHNYATEKEDMIRYLLEKSDGALAPTSSGSAAPMHYAALTCSEAIITLFVEKGAAKSTEDDMGRRPLHLACYNSLEAVKALNVADEEFAARDKVGRVPLHYAVMAAYTAPETDGSPSFLEYVLERTKAAGLGVDVTDKDGWTPLLWSVRDSTIFEWGDDNRPQSPLTTFQKLVENKADQSAVGQVRRDITTSTSLEEKWSLADIAAYHDNTIIVEHLAETVESLPNASKKSTRDVGIPSTGRYCDCCYLRIYGEHFECGYCVNLFHLCFKCYGSKDVLHPAHDFVRKGGDVDNSDEQADAKSASIAIEDSEHASHVSEEHVDDEVVSELSSAEDD</sequence>
<reference evidence="6 7" key="1">
    <citation type="journal article" date="2024" name="IMA Fungus">
        <title>IMA Genome - F19 : A genome assembly and annotation guide to empower mycologists, including annotated draft genome sequences of Ceratocystis pirilliformis, Diaporthe australafricana, Fusarium ophioides, Paecilomyces lecythidis, and Sporothrix stenoceras.</title>
        <authorList>
            <person name="Aylward J."/>
            <person name="Wilson A.M."/>
            <person name="Visagie C.M."/>
            <person name="Spraker J."/>
            <person name="Barnes I."/>
            <person name="Buitendag C."/>
            <person name="Ceriani C."/>
            <person name="Del Mar Angel L."/>
            <person name="du Plessis D."/>
            <person name="Fuchs T."/>
            <person name="Gasser K."/>
            <person name="Kramer D."/>
            <person name="Li W."/>
            <person name="Munsamy K."/>
            <person name="Piso A."/>
            <person name="Price J.L."/>
            <person name="Sonnekus B."/>
            <person name="Thomas C."/>
            <person name="van der Nest A."/>
            <person name="van Dijk A."/>
            <person name="van Heerden A."/>
            <person name="van Vuuren N."/>
            <person name="Yilmaz N."/>
            <person name="Duong T.A."/>
            <person name="van der Merwe N.A."/>
            <person name="Wingfield M.J."/>
            <person name="Wingfield B.D."/>
        </authorList>
    </citation>
    <scope>NUCLEOTIDE SEQUENCE [LARGE SCALE GENOMIC DNA]</scope>
    <source>
        <strain evidence="6 7">CMW 18300</strain>
    </source>
</reference>
<feature type="repeat" description="ANK" evidence="3">
    <location>
        <begin position="1095"/>
        <end position="1127"/>
    </location>
</feature>
<feature type="transmembrane region" description="Helical" evidence="5">
    <location>
        <begin position="54"/>
        <end position="73"/>
    </location>
</feature>
<dbReference type="SUPFAM" id="SSF48403">
    <property type="entry name" value="Ankyrin repeat"/>
    <property type="match status" value="4"/>
</dbReference>
<evidence type="ECO:0000256" key="3">
    <source>
        <dbReference type="PROSITE-ProRule" id="PRU00023"/>
    </source>
</evidence>
<dbReference type="InterPro" id="IPR036770">
    <property type="entry name" value="Ankyrin_rpt-contain_sf"/>
</dbReference>
<keyword evidence="7" id="KW-1185">Reference proteome</keyword>
<feature type="compositionally biased region" description="Acidic residues" evidence="4">
    <location>
        <begin position="1691"/>
        <end position="1706"/>
    </location>
</feature>
<keyword evidence="1" id="KW-0677">Repeat</keyword>
<dbReference type="PROSITE" id="PS50088">
    <property type="entry name" value="ANK_REPEAT"/>
    <property type="match status" value="4"/>
</dbReference>
<dbReference type="PANTHER" id="PTHR24198">
    <property type="entry name" value="ANKYRIN REPEAT AND PROTEIN KINASE DOMAIN-CONTAINING PROTEIN"/>
    <property type="match status" value="1"/>
</dbReference>
<evidence type="ECO:0000313" key="7">
    <source>
        <dbReference type="Proteomes" id="UP001583177"/>
    </source>
</evidence>
<evidence type="ECO:0000313" key="6">
    <source>
        <dbReference type="EMBL" id="KAL1875246.1"/>
    </source>
</evidence>
<keyword evidence="5" id="KW-0812">Transmembrane</keyword>
<dbReference type="Proteomes" id="UP001583177">
    <property type="component" value="Unassembled WGS sequence"/>
</dbReference>
<dbReference type="InterPro" id="IPR002110">
    <property type="entry name" value="Ankyrin_rpt"/>
</dbReference>
<name>A0ABR3XHQ9_9PEZI</name>
<evidence type="ECO:0000256" key="2">
    <source>
        <dbReference type="ARBA" id="ARBA00023043"/>
    </source>
</evidence>
<comment type="caution">
    <text evidence="6">The sequence shown here is derived from an EMBL/GenBank/DDBJ whole genome shotgun (WGS) entry which is preliminary data.</text>
</comment>
<feature type="repeat" description="ANK" evidence="3">
    <location>
        <begin position="1059"/>
        <end position="1094"/>
    </location>
</feature>
<evidence type="ECO:0000256" key="1">
    <source>
        <dbReference type="ARBA" id="ARBA00022737"/>
    </source>
</evidence>
<protein>
    <submittedName>
        <fullName evidence="6">Uncharacterized protein</fullName>
    </submittedName>
</protein>
<organism evidence="6 7">
    <name type="scientific">Diaporthe australafricana</name>
    <dbReference type="NCBI Taxonomy" id="127596"/>
    <lineage>
        <taxon>Eukaryota</taxon>
        <taxon>Fungi</taxon>
        <taxon>Dikarya</taxon>
        <taxon>Ascomycota</taxon>
        <taxon>Pezizomycotina</taxon>
        <taxon>Sordariomycetes</taxon>
        <taxon>Sordariomycetidae</taxon>
        <taxon>Diaporthales</taxon>
        <taxon>Diaporthaceae</taxon>
        <taxon>Diaporthe</taxon>
    </lineage>
</organism>
<dbReference type="Pfam" id="PF00023">
    <property type="entry name" value="Ank"/>
    <property type="match status" value="1"/>
</dbReference>
<dbReference type="PROSITE" id="PS50297">
    <property type="entry name" value="ANK_REP_REGION"/>
    <property type="match status" value="2"/>
</dbReference>
<feature type="region of interest" description="Disordered" evidence="4">
    <location>
        <begin position="1680"/>
        <end position="1706"/>
    </location>
</feature>
<keyword evidence="2 3" id="KW-0040">ANK repeat</keyword>
<dbReference type="SMART" id="SM00248">
    <property type="entry name" value="ANK"/>
    <property type="match status" value="20"/>
</dbReference>
<keyword evidence="5" id="KW-0472">Membrane</keyword>
<dbReference type="Pfam" id="PF12796">
    <property type="entry name" value="Ank_2"/>
    <property type="match status" value="4"/>
</dbReference>